<dbReference type="Gene3D" id="3.20.20.330">
    <property type="entry name" value="Homocysteine-binding-like domain"/>
    <property type="match status" value="1"/>
</dbReference>
<organism evidence="6">
    <name type="scientific">Candidatus Kentrum sp. LFY</name>
    <dbReference type="NCBI Taxonomy" id="2126342"/>
    <lineage>
        <taxon>Bacteria</taxon>
        <taxon>Pseudomonadati</taxon>
        <taxon>Pseudomonadota</taxon>
        <taxon>Gammaproteobacteria</taxon>
        <taxon>Candidatus Kentrum</taxon>
    </lineage>
</organism>
<dbReference type="GO" id="GO:0008168">
    <property type="term" value="F:methyltransferase activity"/>
    <property type="evidence" value="ECO:0007669"/>
    <property type="project" value="UniProtKB-UniRule"/>
</dbReference>
<evidence type="ECO:0000259" key="5">
    <source>
        <dbReference type="PROSITE" id="PS50970"/>
    </source>
</evidence>
<name>A0A450UFP6_9GAMM</name>
<reference evidence="6" key="1">
    <citation type="submission" date="2019-02" db="EMBL/GenBank/DDBJ databases">
        <authorList>
            <person name="Gruber-Vodicka R. H."/>
            <person name="Seah K. B. B."/>
        </authorList>
    </citation>
    <scope>NUCLEOTIDE SEQUENCE</scope>
    <source>
        <strain evidence="6">BECK_M7</strain>
    </source>
</reference>
<feature type="domain" description="Hcy-binding" evidence="5">
    <location>
        <begin position="1"/>
        <end position="304"/>
    </location>
</feature>
<accession>A0A450UFP6</accession>
<feature type="binding site" evidence="3 4">
    <location>
        <position position="213"/>
    </location>
    <ligand>
        <name>Zn(2+)</name>
        <dbReference type="ChEBI" id="CHEBI:29105"/>
    </ligand>
</feature>
<dbReference type="InterPro" id="IPR003726">
    <property type="entry name" value="HCY_dom"/>
</dbReference>
<comment type="cofactor">
    <cofactor evidence="3">
        <name>Zn(2+)</name>
        <dbReference type="ChEBI" id="CHEBI:29105"/>
    </cofactor>
    <text evidence="3">Binds 1 zinc ion per subunit.</text>
</comment>
<proteinExistence type="predicted"/>
<dbReference type="EMBL" id="CAADFF010000025">
    <property type="protein sequence ID" value="VFJ91381.1"/>
    <property type="molecule type" value="Genomic_DNA"/>
</dbReference>
<feature type="binding site" evidence="3 4">
    <location>
        <position position="289"/>
    </location>
    <ligand>
        <name>Zn(2+)</name>
        <dbReference type="ChEBI" id="CHEBI:29105"/>
    </ligand>
</feature>
<dbReference type="PANTHER" id="PTHR11103">
    <property type="entry name" value="SLR1189 PROTEIN"/>
    <property type="match status" value="1"/>
</dbReference>
<dbReference type="GO" id="GO:0009086">
    <property type="term" value="P:methionine biosynthetic process"/>
    <property type="evidence" value="ECO:0007669"/>
    <property type="project" value="InterPro"/>
</dbReference>
<evidence type="ECO:0000256" key="2">
    <source>
        <dbReference type="ARBA" id="ARBA00022679"/>
    </source>
</evidence>
<sequence>MSTPNLPRTVLLDGGMGRELRFRGIEVSNTIWSANALLVAPEVVRRIHLDYIFAGADIITTNTYGLVRACLTMEGIEHRFAELNELACALALEAREIATLQGVNRPISIAGSLPPLRGSYRPDLVGSFEEIYPSYREQADLLAPHVDLLLCETMSSAQEARAAARAACRTGKPVWVSWTLHEDRSGNLRSGESVIDAFAAIADLPISGVLANCCAPESITNAIPRLVKAGVEYIGGYANTAKPIPQYWQLDGNKKTDGVFELRQDLDPESYAGHAATWLEKGATVIGGCCGTRPAHIARLRQLVDGI</sequence>
<dbReference type="AlphaFoldDB" id="A0A450UFP6"/>
<gene>
    <name evidence="6" type="ORF">BECKLFY1418B_GA0070995_102534</name>
</gene>
<keyword evidence="2 4" id="KW-0808">Transferase</keyword>
<dbReference type="InterPro" id="IPR017226">
    <property type="entry name" value="BHMT-like"/>
</dbReference>
<dbReference type="Pfam" id="PF02574">
    <property type="entry name" value="S-methyl_trans"/>
    <property type="match status" value="1"/>
</dbReference>
<protein>
    <submittedName>
        <fullName evidence="6">Homocysteine S-methyltransferase</fullName>
    </submittedName>
</protein>
<dbReference type="PANTHER" id="PTHR11103:SF18">
    <property type="entry name" value="SLR1189 PROTEIN"/>
    <property type="match status" value="1"/>
</dbReference>
<evidence type="ECO:0000256" key="3">
    <source>
        <dbReference type="PIRSR" id="PIRSR037505-2"/>
    </source>
</evidence>
<keyword evidence="1 4" id="KW-0489">Methyltransferase</keyword>
<dbReference type="SUPFAM" id="SSF82282">
    <property type="entry name" value="Homocysteine S-methyltransferase"/>
    <property type="match status" value="1"/>
</dbReference>
<evidence type="ECO:0000256" key="1">
    <source>
        <dbReference type="ARBA" id="ARBA00022603"/>
    </source>
</evidence>
<dbReference type="PIRSF" id="PIRSF037505">
    <property type="entry name" value="Betaine_HMT"/>
    <property type="match status" value="1"/>
</dbReference>
<keyword evidence="3 4" id="KW-0862">Zinc</keyword>
<dbReference type="GO" id="GO:0008270">
    <property type="term" value="F:zinc ion binding"/>
    <property type="evidence" value="ECO:0007669"/>
    <property type="project" value="InterPro"/>
</dbReference>
<dbReference type="InterPro" id="IPR036589">
    <property type="entry name" value="HCY_dom_sf"/>
</dbReference>
<evidence type="ECO:0000313" key="6">
    <source>
        <dbReference type="EMBL" id="VFJ91381.1"/>
    </source>
</evidence>
<dbReference type="GO" id="GO:0032259">
    <property type="term" value="P:methylation"/>
    <property type="evidence" value="ECO:0007669"/>
    <property type="project" value="UniProtKB-KW"/>
</dbReference>
<keyword evidence="3 4" id="KW-0479">Metal-binding</keyword>
<evidence type="ECO:0000256" key="4">
    <source>
        <dbReference type="PROSITE-ProRule" id="PRU00333"/>
    </source>
</evidence>
<feature type="binding site" evidence="3 4">
    <location>
        <position position="290"/>
    </location>
    <ligand>
        <name>Zn(2+)</name>
        <dbReference type="ChEBI" id="CHEBI:29105"/>
    </ligand>
</feature>
<dbReference type="PROSITE" id="PS50970">
    <property type="entry name" value="HCY"/>
    <property type="match status" value="1"/>
</dbReference>